<feature type="non-terminal residue" evidence="1">
    <location>
        <position position="107"/>
    </location>
</feature>
<feature type="non-terminal residue" evidence="1">
    <location>
        <position position="1"/>
    </location>
</feature>
<evidence type="ECO:0000313" key="1">
    <source>
        <dbReference type="EMBL" id="KAI0029178.1"/>
    </source>
</evidence>
<organism evidence="1 2">
    <name type="scientific">Vararia minispora EC-137</name>
    <dbReference type="NCBI Taxonomy" id="1314806"/>
    <lineage>
        <taxon>Eukaryota</taxon>
        <taxon>Fungi</taxon>
        <taxon>Dikarya</taxon>
        <taxon>Basidiomycota</taxon>
        <taxon>Agaricomycotina</taxon>
        <taxon>Agaricomycetes</taxon>
        <taxon>Russulales</taxon>
        <taxon>Lachnocladiaceae</taxon>
        <taxon>Vararia</taxon>
    </lineage>
</organism>
<reference evidence="1" key="1">
    <citation type="submission" date="2021-02" db="EMBL/GenBank/DDBJ databases">
        <authorList>
            <consortium name="DOE Joint Genome Institute"/>
            <person name="Ahrendt S."/>
            <person name="Looney B.P."/>
            <person name="Miyauchi S."/>
            <person name="Morin E."/>
            <person name="Drula E."/>
            <person name="Courty P.E."/>
            <person name="Chicoki N."/>
            <person name="Fauchery L."/>
            <person name="Kohler A."/>
            <person name="Kuo A."/>
            <person name="Labutti K."/>
            <person name="Pangilinan J."/>
            <person name="Lipzen A."/>
            <person name="Riley R."/>
            <person name="Andreopoulos W."/>
            <person name="He G."/>
            <person name="Johnson J."/>
            <person name="Barry K.W."/>
            <person name="Grigoriev I.V."/>
            <person name="Nagy L."/>
            <person name="Hibbett D."/>
            <person name="Henrissat B."/>
            <person name="Matheny P.B."/>
            <person name="Labbe J."/>
            <person name="Martin F."/>
        </authorList>
    </citation>
    <scope>NUCLEOTIDE SEQUENCE</scope>
    <source>
        <strain evidence="1">EC-137</strain>
    </source>
</reference>
<protein>
    <submittedName>
        <fullName evidence="1">Uncharacterized protein</fullName>
    </submittedName>
</protein>
<name>A0ACB8QC35_9AGAM</name>
<gene>
    <name evidence="1" type="ORF">K488DRAFT_35341</name>
</gene>
<proteinExistence type="predicted"/>
<dbReference type="EMBL" id="MU273693">
    <property type="protein sequence ID" value="KAI0029178.1"/>
    <property type="molecule type" value="Genomic_DNA"/>
</dbReference>
<comment type="caution">
    <text evidence="1">The sequence shown here is derived from an EMBL/GenBank/DDBJ whole genome shotgun (WGS) entry which is preliminary data.</text>
</comment>
<reference evidence="1" key="2">
    <citation type="journal article" date="2022" name="New Phytol.">
        <title>Evolutionary transition to the ectomycorrhizal habit in the genomes of a hyperdiverse lineage of mushroom-forming fungi.</title>
        <authorList>
            <person name="Looney B."/>
            <person name="Miyauchi S."/>
            <person name="Morin E."/>
            <person name="Drula E."/>
            <person name="Courty P.E."/>
            <person name="Kohler A."/>
            <person name="Kuo A."/>
            <person name="LaButti K."/>
            <person name="Pangilinan J."/>
            <person name="Lipzen A."/>
            <person name="Riley R."/>
            <person name="Andreopoulos W."/>
            <person name="He G."/>
            <person name="Johnson J."/>
            <person name="Nolan M."/>
            <person name="Tritt A."/>
            <person name="Barry K.W."/>
            <person name="Grigoriev I.V."/>
            <person name="Nagy L.G."/>
            <person name="Hibbett D."/>
            <person name="Henrissat B."/>
            <person name="Matheny P.B."/>
            <person name="Labbe J."/>
            <person name="Martin F.M."/>
        </authorList>
    </citation>
    <scope>NUCLEOTIDE SEQUENCE</scope>
    <source>
        <strain evidence="1">EC-137</strain>
    </source>
</reference>
<keyword evidence="2" id="KW-1185">Reference proteome</keyword>
<evidence type="ECO:0000313" key="2">
    <source>
        <dbReference type="Proteomes" id="UP000814128"/>
    </source>
</evidence>
<sequence>DVPRMVTSLLATTKALQEALRLWSLRQVSEQHVSDVYVRLGADFNATVTAFQYYNIDLSDLYSTPENLRRVLDACLRDEPSPRVLAVHMPRVKQIIYSLLQGLLGKQ</sequence>
<accession>A0ACB8QC35</accession>
<dbReference type="Proteomes" id="UP000814128">
    <property type="component" value="Unassembled WGS sequence"/>
</dbReference>